<evidence type="ECO:0000256" key="2">
    <source>
        <dbReference type="ARBA" id="ARBA00022737"/>
    </source>
</evidence>
<accession>A0A5R9FW80</accession>
<dbReference type="Pfam" id="PF01839">
    <property type="entry name" value="FG-GAP"/>
    <property type="match status" value="4"/>
</dbReference>
<sequence length="501" mass="49388">MLFPARRRTPTTARLTAPLAAAALLAGGIGSVALTAASAQAAPAAASADVDVQDDFNGDGYADLVVGAPNATVSGAAKAGYVAVTYGSSSGLSASNKKLVSRSTSGVPGSATAGQRFGSTFAKGDLDGDGYGDLVIAGGTPGSVILWGSASGLTGGTNVAGYGAAPQAGDFDGDGKTDLALFSKQNVGGDDPEGAPATLWKGPIARTGEPAATLNILDKSEWWGYGADDASCVTNGGCEDGPDSITGPIVSGQVGDVNGDGKDDIVQWTYTGDGTWGNQLLYGGSAGFTTERAPGDSTGGVAGTGVGDVNNDGYDDVVVGADDWSEKVRIAFGSAQGLNDAGDQTFDQSLPGFPGAQESGDEVGSAVSVADVTGDGYADIALGIAGEDFSGLTDAGSFALVPGTASGVTGAGTQVFHQNTAGVPGVAETNDRFGVTTALLDVNGNGHRDLAVASTAENSDNGAVWLLRGTTTGLTTTSAFAFGGKDLSAPYTDALFGSALR</sequence>
<keyword evidence="2" id="KW-0677">Repeat</keyword>
<dbReference type="SMART" id="SM00191">
    <property type="entry name" value="Int_alpha"/>
    <property type="match status" value="5"/>
</dbReference>
<dbReference type="EMBL" id="VBZC01000018">
    <property type="protein sequence ID" value="TLS44724.1"/>
    <property type="molecule type" value="Genomic_DNA"/>
</dbReference>
<dbReference type="Pfam" id="PF13517">
    <property type="entry name" value="FG-GAP_3"/>
    <property type="match status" value="1"/>
</dbReference>
<dbReference type="SUPFAM" id="SSF69318">
    <property type="entry name" value="Integrin alpha N-terminal domain"/>
    <property type="match status" value="2"/>
</dbReference>
<dbReference type="Gene3D" id="2.130.10.130">
    <property type="entry name" value="Integrin alpha, N-terminal"/>
    <property type="match status" value="3"/>
</dbReference>
<comment type="caution">
    <text evidence="6">The sequence shown here is derived from an EMBL/GenBank/DDBJ whole genome shotgun (WGS) entry which is preliminary data.</text>
</comment>
<organism evidence="6 7">
    <name type="scientific">Streptomyces montanus</name>
    <dbReference type="NCBI Taxonomy" id="2580423"/>
    <lineage>
        <taxon>Bacteria</taxon>
        <taxon>Bacillati</taxon>
        <taxon>Actinomycetota</taxon>
        <taxon>Actinomycetes</taxon>
        <taxon>Kitasatosporales</taxon>
        <taxon>Streptomycetaceae</taxon>
        <taxon>Streptomyces</taxon>
    </lineage>
</organism>
<evidence type="ECO:0000256" key="1">
    <source>
        <dbReference type="ARBA" id="ARBA00022729"/>
    </source>
</evidence>
<dbReference type="GO" id="GO:0016787">
    <property type="term" value="F:hydrolase activity"/>
    <property type="evidence" value="ECO:0007669"/>
    <property type="project" value="UniProtKB-KW"/>
</dbReference>
<dbReference type="PANTHER" id="PTHR23221">
    <property type="entry name" value="GLYCOSYLPHOSPHATIDYLINOSITOL PHOSPHOLIPASE D"/>
    <property type="match status" value="1"/>
</dbReference>
<dbReference type="InterPro" id="IPR013517">
    <property type="entry name" value="FG-GAP"/>
</dbReference>
<gene>
    <name evidence="6" type="ORF">FE633_17900</name>
</gene>
<dbReference type="PANTHER" id="PTHR23221:SF7">
    <property type="entry name" value="PHOSPHATIDYLINOSITOL-GLYCAN-SPECIFIC PHOSPHOLIPASE D"/>
    <property type="match status" value="1"/>
</dbReference>
<evidence type="ECO:0008006" key="8">
    <source>
        <dbReference type="Google" id="ProtNLM"/>
    </source>
</evidence>
<keyword evidence="4" id="KW-0325">Glycoprotein</keyword>
<dbReference type="RefSeq" id="WP_138046178.1">
    <property type="nucleotide sequence ID" value="NZ_VBZC01000018.1"/>
</dbReference>
<feature type="chain" id="PRO_5024425371" description="VCBS repeat-containing protein" evidence="5">
    <location>
        <begin position="42"/>
        <end position="501"/>
    </location>
</feature>
<name>A0A5R9FW80_9ACTN</name>
<keyword evidence="1 5" id="KW-0732">Signal</keyword>
<dbReference type="InterPro" id="IPR013519">
    <property type="entry name" value="Int_alpha_beta-p"/>
</dbReference>
<evidence type="ECO:0000256" key="3">
    <source>
        <dbReference type="ARBA" id="ARBA00022801"/>
    </source>
</evidence>
<evidence type="ECO:0000256" key="4">
    <source>
        <dbReference type="ARBA" id="ARBA00023180"/>
    </source>
</evidence>
<proteinExistence type="predicted"/>
<evidence type="ECO:0000256" key="5">
    <source>
        <dbReference type="SAM" id="SignalP"/>
    </source>
</evidence>
<evidence type="ECO:0000313" key="7">
    <source>
        <dbReference type="Proteomes" id="UP000305906"/>
    </source>
</evidence>
<reference evidence="6 7" key="1">
    <citation type="submission" date="2019-05" db="EMBL/GenBank/DDBJ databases">
        <title>Streptomyces sp. NEAU-C151, a novel actinomycete isolated from soil.</title>
        <authorList>
            <person name="Han L."/>
            <person name="Jiang H."/>
        </authorList>
    </citation>
    <scope>NUCLEOTIDE SEQUENCE [LARGE SCALE GENOMIC DNA]</scope>
    <source>
        <strain evidence="6 7">NEAU-C151</strain>
    </source>
</reference>
<keyword evidence="7" id="KW-1185">Reference proteome</keyword>
<dbReference type="InterPro" id="IPR028994">
    <property type="entry name" value="Integrin_alpha_N"/>
</dbReference>
<evidence type="ECO:0000313" key="6">
    <source>
        <dbReference type="EMBL" id="TLS44724.1"/>
    </source>
</evidence>
<feature type="signal peptide" evidence="5">
    <location>
        <begin position="1"/>
        <end position="41"/>
    </location>
</feature>
<dbReference type="AlphaFoldDB" id="A0A5R9FW80"/>
<dbReference type="Proteomes" id="UP000305906">
    <property type="component" value="Unassembled WGS sequence"/>
</dbReference>
<keyword evidence="3" id="KW-0378">Hydrolase</keyword>
<protein>
    <recommendedName>
        <fullName evidence="8">VCBS repeat-containing protein</fullName>
    </recommendedName>
</protein>